<dbReference type="AlphaFoldDB" id="A0A450RZF2"/>
<proteinExistence type="predicted"/>
<dbReference type="InterPro" id="IPR036866">
    <property type="entry name" value="RibonucZ/Hydroxyglut_hydro"/>
</dbReference>
<keyword evidence="1" id="KW-1133">Transmembrane helix</keyword>
<organism evidence="2">
    <name type="scientific">Candidatus Kentrum sp. FW</name>
    <dbReference type="NCBI Taxonomy" id="2126338"/>
    <lineage>
        <taxon>Bacteria</taxon>
        <taxon>Pseudomonadati</taxon>
        <taxon>Pseudomonadota</taxon>
        <taxon>Gammaproteobacteria</taxon>
        <taxon>Candidatus Kentrum</taxon>
    </lineage>
</organism>
<protein>
    <submittedName>
        <fullName evidence="2">Uncharacterized protein</fullName>
    </submittedName>
</protein>
<dbReference type="Gene3D" id="3.60.15.10">
    <property type="entry name" value="Ribonuclease Z/Hydroxyacylglutathione hydrolase-like"/>
    <property type="match status" value="1"/>
</dbReference>
<gene>
    <name evidence="2" type="ORF">BECKFW1821A_GA0114235_10079</name>
</gene>
<sequence>MEIATLGSSKGSSKKFVGKFTGLWLDFVWIVCGFRFATVWGLYGKTCRSYLQLFDYGKRTFQDVNRIHAVYGGLHISPFGGWNEKLDETVRTFGELGIKHFGCNHCTGENAVRRLIELGMPIARGLARNGSKSDLYPSNGDTFELEV</sequence>
<keyword evidence="1" id="KW-0472">Membrane</keyword>
<reference evidence="2" key="1">
    <citation type="submission" date="2019-02" db="EMBL/GenBank/DDBJ databases">
        <authorList>
            <person name="Gruber-Vodicka R. H."/>
            <person name="Seah K. B. B."/>
        </authorList>
    </citation>
    <scope>NUCLEOTIDE SEQUENCE</scope>
    <source>
        <strain evidence="2">BECK_BZ15</strain>
    </source>
</reference>
<name>A0A450RZF2_9GAMM</name>
<feature type="transmembrane region" description="Helical" evidence="1">
    <location>
        <begin position="21"/>
        <end position="43"/>
    </location>
</feature>
<keyword evidence="1" id="KW-0812">Transmembrane</keyword>
<evidence type="ECO:0000313" key="2">
    <source>
        <dbReference type="EMBL" id="VFJ44544.1"/>
    </source>
</evidence>
<evidence type="ECO:0000256" key="1">
    <source>
        <dbReference type="SAM" id="Phobius"/>
    </source>
</evidence>
<accession>A0A450RZF2</accession>
<dbReference type="EMBL" id="CAADEW010000007">
    <property type="protein sequence ID" value="VFJ44544.1"/>
    <property type="molecule type" value="Genomic_DNA"/>
</dbReference>